<proteinExistence type="predicted"/>
<feature type="domain" description="DUF6314" evidence="1">
    <location>
        <begin position="14"/>
        <end position="145"/>
    </location>
</feature>
<keyword evidence="3" id="KW-1185">Reference proteome</keyword>
<dbReference type="RefSeq" id="WP_372562263.1">
    <property type="nucleotide sequence ID" value="NZ_JBGOSP010000004.1"/>
</dbReference>
<reference evidence="2 3" key="1">
    <citation type="submission" date="2024-08" db="EMBL/GenBank/DDBJ databases">
        <title>Genome sequence of Streptomyces aureus CACIA-1.46HGO.</title>
        <authorList>
            <person name="Evangelista-Martinez Z."/>
        </authorList>
    </citation>
    <scope>NUCLEOTIDE SEQUENCE [LARGE SCALE GENOMIC DNA]</scope>
    <source>
        <strain evidence="2 3">CACIA-1.46HGO</strain>
    </source>
</reference>
<organism evidence="2 3">
    <name type="scientific">Streptomyces aureus</name>
    <dbReference type="NCBI Taxonomy" id="193461"/>
    <lineage>
        <taxon>Bacteria</taxon>
        <taxon>Bacillati</taxon>
        <taxon>Actinomycetota</taxon>
        <taxon>Actinomycetes</taxon>
        <taxon>Kitasatosporales</taxon>
        <taxon>Streptomycetaceae</taxon>
        <taxon>Streptomyces</taxon>
    </lineage>
</organism>
<evidence type="ECO:0000313" key="2">
    <source>
        <dbReference type="EMBL" id="MFA3836515.1"/>
    </source>
</evidence>
<sequence>MSEAWAVPDVLAHLAGRWHVERTVRDLAGDAVGTFSGTTDFTSDDAGGLLHHEAGTFVWHGSARPAERNLQFLPGDAPGTAVVRFSDGRFFHDLDLRTGHHTADHPCAADLYRGEFEVTGPDHWRMEWRVRGPAKDLVLTTAYTRAAS</sequence>
<dbReference type="InterPro" id="IPR045632">
    <property type="entry name" value="DUF6314"/>
</dbReference>
<dbReference type="Proteomes" id="UP001571476">
    <property type="component" value="Unassembled WGS sequence"/>
</dbReference>
<accession>A0ABV4SDJ8</accession>
<gene>
    <name evidence="2" type="ORF">ACEG43_10025</name>
</gene>
<dbReference type="EMBL" id="JBGOSP010000004">
    <property type="protein sequence ID" value="MFA3836515.1"/>
    <property type="molecule type" value="Genomic_DNA"/>
</dbReference>
<dbReference type="Pfam" id="PF19834">
    <property type="entry name" value="DUF6314"/>
    <property type="match status" value="1"/>
</dbReference>
<evidence type="ECO:0000313" key="3">
    <source>
        <dbReference type="Proteomes" id="UP001571476"/>
    </source>
</evidence>
<comment type="caution">
    <text evidence="2">The sequence shown here is derived from an EMBL/GenBank/DDBJ whole genome shotgun (WGS) entry which is preliminary data.</text>
</comment>
<evidence type="ECO:0000259" key="1">
    <source>
        <dbReference type="Pfam" id="PF19834"/>
    </source>
</evidence>
<protein>
    <submittedName>
        <fullName evidence="2">DUF6314 family protein</fullName>
    </submittedName>
</protein>
<name>A0ABV4SDJ8_9ACTN</name>